<keyword evidence="3" id="KW-1185">Reference proteome</keyword>
<name>A0A2T6C6W5_9FLAO</name>
<proteinExistence type="predicted"/>
<organism evidence="2 3">
    <name type="scientific">Kordia periserrulae</name>
    <dbReference type="NCBI Taxonomy" id="701523"/>
    <lineage>
        <taxon>Bacteria</taxon>
        <taxon>Pseudomonadati</taxon>
        <taxon>Bacteroidota</taxon>
        <taxon>Flavobacteriia</taxon>
        <taxon>Flavobacteriales</taxon>
        <taxon>Flavobacteriaceae</taxon>
        <taxon>Kordia</taxon>
    </lineage>
</organism>
<keyword evidence="1" id="KW-0732">Signal</keyword>
<dbReference type="EMBL" id="QBKT01000001">
    <property type="protein sequence ID" value="PTX64069.1"/>
    <property type="molecule type" value="Genomic_DNA"/>
</dbReference>
<comment type="caution">
    <text evidence="2">The sequence shown here is derived from an EMBL/GenBank/DDBJ whole genome shotgun (WGS) entry which is preliminary data.</text>
</comment>
<gene>
    <name evidence="2" type="ORF">C8N46_101679</name>
</gene>
<accession>A0A2T6C6W5</accession>
<evidence type="ECO:0000256" key="1">
    <source>
        <dbReference type="SAM" id="SignalP"/>
    </source>
</evidence>
<sequence length="223" mass="24314">MKIYKILIVCLLVCTTMQANILNLEPIESEKSECIDKDDLVNRMAEDEDVVSLLGKVYAVNFVKGMIHNQDADTKKEVLETLKTVTAEFQETSKAIKAKFPEYESLSKEERKEVISTIYAQSKTVKEKLKCFGNKCIVAVAGCGGIRITGWALAKFSFCITAAIAVDVEIIIDTGGTATEVIIGQTTKEINFCGRISNALSGPVAALCIAGFAGSLFDCFDIF</sequence>
<evidence type="ECO:0000313" key="3">
    <source>
        <dbReference type="Proteomes" id="UP000244090"/>
    </source>
</evidence>
<protein>
    <submittedName>
        <fullName evidence="2">Uncharacterized protein</fullName>
    </submittedName>
</protein>
<evidence type="ECO:0000313" key="2">
    <source>
        <dbReference type="EMBL" id="PTX64069.1"/>
    </source>
</evidence>
<feature type="signal peptide" evidence="1">
    <location>
        <begin position="1"/>
        <end position="19"/>
    </location>
</feature>
<dbReference type="RefSeq" id="WP_146169708.1">
    <property type="nucleotide sequence ID" value="NZ_QBKT01000001.1"/>
</dbReference>
<dbReference type="Proteomes" id="UP000244090">
    <property type="component" value="Unassembled WGS sequence"/>
</dbReference>
<dbReference type="AlphaFoldDB" id="A0A2T6C6W5"/>
<feature type="chain" id="PRO_5015619737" evidence="1">
    <location>
        <begin position="20"/>
        <end position="223"/>
    </location>
</feature>
<reference evidence="2 3" key="1">
    <citation type="submission" date="2018-04" db="EMBL/GenBank/DDBJ databases">
        <title>Genomic Encyclopedia of Archaeal and Bacterial Type Strains, Phase II (KMG-II): from individual species to whole genera.</title>
        <authorList>
            <person name="Goeker M."/>
        </authorList>
    </citation>
    <scope>NUCLEOTIDE SEQUENCE [LARGE SCALE GENOMIC DNA]</scope>
    <source>
        <strain evidence="2 3">DSM 25731</strain>
    </source>
</reference>